<evidence type="ECO:0000313" key="3">
    <source>
        <dbReference type="Proteomes" id="UP000751190"/>
    </source>
</evidence>
<reference evidence="2" key="1">
    <citation type="submission" date="2021-05" db="EMBL/GenBank/DDBJ databases">
        <title>The genome of the haptophyte Pavlova lutheri (Diacronema luteri, Pavlovales) - a model for lipid biosynthesis in eukaryotic algae.</title>
        <authorList>
            <person name="Hulatt C.J."/>
            <person name="Posewitz M.C."/>
        </authorList>
    </citation>
    <scope>NUCLEOTIDE SEQUENCE</scope>
    <source>
        <strain evidence="2">NIVA-4/92</strain>
    </source>
</reference>
<dbReference type="AlphaFoldDB" id="A0A8J5XV88"/>
<dbReference type="OrthoDB" id="10637616at2759"/>
<gene>
    <name evidence="2" type="ORF">KFE25_007555</name>
</gene>
<sequence length="201" mass="21341">MNLAAVGAGLARGGGGAARALSTASAAPAVTVSRVRRALKIKPDRLVDPAHADPQVSRLHREMTSRHKWAVRNHAKTAAAKGAAGAEAELDAESADAPVDEPRRLHVDRLQISRAGDHVEVELLLTGVVEPPERADAGERTFKKRTYPDVGYSPAALGDTRAFESDGFLDAVRASMHARLPPLPGTRAFAPRAGGRRTQEQ</sequence>
<proteinExistence type="predicted"/>
<accession>A0A8J5XV88</accession>
<dbReference type="Proteomes" id="UP000751190">
    <property type="component" value="Unassembled WGS sequence"/>
</dbReference>
<dbReference type="EMBL" id="JAGTXO010000003">
    <property type="protein sequence ID" value="KAG8469037.1"/>
    <property type="molecule type" value="Genomic_DNA"/>
</dbReference>
<evidence type="ECO:0000313" key="2">
    <source>
        <dbReference type="EMBL" id="KAG8469037.1"/>
    </source>
</evidence>
<feature type="region of interest" description="Disordered" evidence="1">
    <location>
        <begin position="181"/>
        <end position="201"/>
    </location>
</feature>
<name>A0A8J5XV88_DIALT</name>
<keyword evidence="3" id="KW-1185">Reference proteome</keyword>
<evidence type="ECO:0000256" key="1">
    <source>
        <dbReference type="SAM" id="MobiDB-lite"/>
    </source>
</evidence>
<protein>
    <submittedName>
        <fullName evidence="2">Uncharacterized protein</fullName>
    </submittedName>
</protein>
<comment type="caution">
    <text evidence="2">The sequence shown here is derived from an EMBL/GenBank/DDBJ whole genome shotgun (WGS) entry which is preliminary data.</text>
</comment>
<organism evidence="2 3">
    <name type="scientific">Diacronema lutheri</name>
    <name type="common">Unicellular marine alga</name>
    <name type="synonym">Monochrysis lutheri</name>
    <dbReference type="NCBI Taxonomy" id="2081491"/>
    <lineage>
        <taxon>Eukaryota</taxon>
        <taxon>Haptista</taxon>
        <taxon>Haptophyta</taxon>
        <taxon>Pavlovophyceae</taxon>
        <taxon>Pavlovales</taxon>
        <taxon>Pavlovaceae</taxon>
        <taxon>Diacronema</taxon>
    </lineage>
</organism>